<dbReference type="RefSeq" id="XP_067480988.1">
    <property type="nucleotide sequence ID" value="XM_067626729.1"/>
</dbReference>
<dbReference type="EMBL" id="KV878682">
    <property type="protein sequence ID" value="OJJ73740.1"/>
    <property type="molecule type" value="Genomic_DNA"/>
</dbReference>
<evidence type="ECO:0000313" key="1">
    <source>
        <dbReference type="EMBL" id="OJJ73740.1"/>
    </source>
</evidence>
<protein>
    <submittedName>
        <fullName evidence="1">Uncharacterized protein</fullName>
    </submittedName>
</protein>
<dbReference type="Proteomes" id="UP000184499">
    <property type="component" value="Unassembled WGS sequence"/>
</dbReference>
<evidence type="ECO:0000313" key="2">
    <source>
        <dbReference type="Proteomes" id="UP000184499"/>
    </source>
</evidence>
<sequence length="86" mass="9939">MPLSAGPFIQQEAVCCGYKNIRYHCYWLVRSLGGVMEANGLYFFLSLVFNEGFKSAKAALRPKSHLIETNYKTYRSTRYTTMLTQR</sequence>
<proteinExistence type="predicted"/>
<organism evidence="1 2">
    <name type="scientific">Aspergillus brasiliensis (strain CBS 101740 / IMI 381727 / IBT 21946)</name>
    <dbReference type="NCBI Taxonomy" id="767769"/>
    <lineage>
        <taxon>Eukaryota</taxon>
        <taxon>Fungi</taxon>
        <taxon>Dikarya</taxon>
        <taxon>Ascomycota</taxon>
        <taxon>Pezizomycotina</taxon>
        <taxon>Eurotiomycetes</taxon>
        <taxon>Eurotiomycetidae</taxon>
        <taxon>Eurotiales</taxon>
        <taxon>Aspergillaceae</taxon>
        <taxon>Aspergillus</taxon>
        <taxon>Aspergillus subgen. Circumdati</taxon>
    </lineage>
</organism>
<reference evidence="2" key="1">
    <citation type="journal article" date="2017" name="Genome Biol.">
        <title>Comparative genomics reveals high biological diversity and specific adaptations in the industrially and medically important fungal genus Aspergillus.</title>
        <authorList>
            <person name="de Vries R.P."/>
            <person name="Riley R."/>
            <person name="Wiebenga A."/>
            <person name="Aguilar-Osorio G."/>
            <person name="Amillis S."/>
            <person name="Uchima C.A."/>
            <person name="Anderluh G."/>
            <person name="Asadollahi M."/>
            <person name="Askin M."/>
            <person name="Barry K."/>
            <person name="Battaglia E."/>
            <person name="Bayram O."/>
            <person name="Benocci T."/>
            <person name="Braus-Stromeyer S.A."/>
            <person name="Caldana C."/>
            <person name="Canovas D."/>
            <person name="Cerqueira G.C."/>
            <person name="Chen F."/>
            <person name="Chen W."/>
            <person name="Choi C."/>
            <person name="Clum A."/>
            <person name="Dos Santos R.A."/>
            <person name="Damasio A.R."/>
            <person name="Diallinas G."/>
            <person name="Emri T."/>
            <person name="Fekete E."/>
            <person name="Flipphi M."/>
            <person name="Freyberg S."/>
            <person name="Gallo A."/>
            <person name="Gournas C."/>
            <person name="Habgood R."/>
            <person name="Hainaut M."/>
            <person name="Harispe M.L."/>
            <person name="Henrissat B."/>
            <person name="Hilden K.S."/>
            <person name="Hope R."/>
            <person name="Hossain A."/>
            <person name="Karabika E."/>
            <person name="Karaffa L."/>
            <person name="Karanyi Z."/>
            <person name="Krasevec N."/>
            <person name="Kuo A."/>
            <person name="Kusch H."/>
            <person name="LaButti K."/>
            <person name="Lagendijk E.L."/>
            <person name="Lapidus A."/>
            <person name="Levasseur A."/>
            <person name="Lindquist E."/>
            <person name="Lipzen A."/>
            <person name="Logrieco A.F."/>
            <person name="MacCabe A."/>
            <person name="Maekelae M.R."/>
            <person name="Malavazi I."/>
            <person name="Melin P."/>
            <person name="Meyer V."/>
            <person name="Mielnichuk N."/>
            <person name="Miskei M."/>
            <person name="Molnar A.P."/>
            <person name="Mule G."/>
            <person name="Ngan C.Y."/>
            <person name="Orejas M."/>
            <person name="Orosz E."/>
            <person name="Ouedraogo J.P."/>
            <person name="Overkamp K.M."/>
            <person name="Park H.-S."/>
            <person name="Perrone G."/>
            <person name="Piumi F."/>
            <person name="Punt P.J."/>
            <person name="Ram A.F."/>
            <person name="Ramon A."/>
            <person name="Rauscher S."/>
            <person name="Record E."/>
            <person name="Riano-Pachon D.M."/>
            <person name="Robert V."/>
            <person name="Roehrig J."/>
            <person name="Ruller R."/>
            <person name="Salamov A."/>
            <person name="Salih N.S."/>
            <person name="Samson R.A."/>
            <person name="Sandor E."/>
            <person name="Sanguinetti M."/>
            <person name="Schuetze T."/>
            <person name="Sepcic K."/>
            <person name="Shelest E."/>
            <person name="Sherlock G."/>
            <person name="Sophianopoulou V."/>
            <person name="Squina F.M."/>
            <person name="Sun H."/>
            <person name="Susca A."/>
            <person name="Todd R.B."/>
            <person name="Tsang A."/>
            <person name="Unkles S.E."/>
            <person name="van de Wiele N."/>
            <person name="van Rossen-Uffink D."/>
            <person name="Oliveira J.V."/>
            <person name="Vesth T.C."/>
            <person name="Visser J."/>
            <person name="Yu J.-H."/>
            <person name="Zhou M."/>
            <person name="Andersen M.R."/>
            <person name="Archer D.B."/>
            <person name="Baker S.E."/>
            <person name="Benoit I."/>
            <person name="Brakhage A.A."/>
            <person name="Braus G.H."/>
            <person name="Fischer R."/>
            <person name="Frisvad J.C."/>
            <person name="Goldman G.H."/>
            <person name="Houbraken J."/>
            <person name="Oakley B."/>
            <person name="Pocsi I."/>
            <person name="Scazzocchio C."/>
            <person name="Seiboth B."/>
            <person name="vanKuyk P.A."/>
            <person name="Wortman J."/>
            <person name="Dyer P.S."/>
            <person name="Grigoriev I.V."/>
        </authorList>
    </citation>
    <scope>NUCLEOTIDE SEQUENCE [LARGE SCALE GENOMIC DNA]</scope>
    <source>
        <strain evidence="2">CBS 101740 / IMI 381727 / IBT 21946</strain>
    </source>
</reference>
<accession>A0A1L9UQ57</accession>
<dbReference type="GeneID" id="93579217"/>
<gene>
    <name evidence="1" type="ORF">ASPBRDRAFT_514599</name>
</gene>
<dbReference type="VEuPathDB" id="FungiDB:ASPBRDRAFT_514599"/>
<keyword evidence="2" id="KW-1185">Reference proteome</keyword>
<dbReference type="AlphaFoldDB" id="A0A1L9UQ57"/>
<name>A0A1L9UQ57_ASPBC</name>